<feature type="compositionally biased region" description="Polar residues" evidence="3">
    <location>
        <begin position="142"/>
        <end position="152"/>
    </location>
</feature>
<feature type="compositionally biased region" description="Gly residues" evidence="3">
    <location>
        <begin position="514"/>
        <end position="525"/>
    </location>
</feature>
<comment type="similarity">
    <text evidence="1">In the N-terminal section; belongs to the glycosyltransferase 20 family.</text>
</comment>
<comment type="caution">
    <text evidence="4">The sequence shown here is derived from an EMBL/GenBank/DDBJ whole genome shotgun (WGS) entry which is preliminary data.</text>
</comment>
<dbReference type="FunFam" id="3.40.50.1000:FF:000052">
    <property type="entry name" value="Alpha,alpha-trehalose-phosphate synthase [UDP-forming] 6"/>
    <property type="match status" value="1"/>
</dbReference>
<dbReference type="NCBIfam" id="TIGR00685">
    <property type="entry name" value="T6PP"/>
    <property type="match status" value="1"/>
</dbReference>
<dbReference type="PANTHER" id="PTHR10788:SF109">
    <property type="entry name" value="CBM20 DOMAIN-CONTAINING PROTEIN"/>
    <property type="match status" value="1"/>
</dbReference>
<dbReference type="Gene3D" id="3.30.70.1020">
    <property type="entry name" value="Trehalose-6-phosphate phosphatase related protein, domain 2"/>
    <property type="match status" value="1"/>
</dbReference>
<dbReference type="InterPro" id="IPR001830">
    <property type="entry name" value="Glyco_trans_20"/>
</dbReference>
<dbReference type="SUPFAM" id="SSF53756">
    <property type="entry name" value="UDP-Glycosyltransferase/glycogen phosphorylase"/>
    <property type="match status" value="2"/>
</dbReference>
<comment type="similarity">
    <text evidence="2">In the C-terminal section; belongs to the trehalose phosphatase family.</text>
</comment>
<dbReference type="SUPFAM" id="SSF56784">
    <property type="entry name" value="HAD-like"/>
    <property type="match status" value="1"/>
</dbReference>
<dbReference type="InterPro" id="IPR036412">
    <property type="entry name" value="HAD-like_sf"/>
</dbReference>
<evidence type="ECO:0000256" key="3">
    <source>
        <dbReference type="SAM" id="MobiDB-lite"/>
    </source>
</evidence>
<evidence type="ECO:0000256" key="1">
    <source>
        <dbReference type="ARBA" id="ARBA00005409"/>
    </source>
</evidence>
<accession>A0ABD3PCH3</accession>
<dbReference type="Pfam" id="PF00982">
    <property type="entry name" value="Glyco_transf_20"/>
    <property type="match status" value="1"/>
</dbReference>
<dbReference type="GO" id="GO:0005991">
    <property type="term" value="P:trehalose metabolic process"/>
    <property type="evidence" value="ECO:0007669"/>
    <property type="project" value="UniProtKB-ARBA"/>
</dbReference>
<dbReference type="EMBL" id="JALLPJ020000694">
    <property type="protein sequence ID" value="KAL3785411.1"/>
    <property type="molecule type" value="Genomic_DNA"/>
</dbReference>
<dbReference type="InterPro" id="IPR023214">
    <property type="entry name" value="HAD_sf"/>
</dbReference>
<dbReference type="Gene3D" id="3.40.50.1000">
    <property type="entry name" value="HAD superfamily/HAD-like"/>
    <property type="match status" value="1"/>
</dbReference>
<gene>
    <name evidence="4" type="ORF">ACHAWO_005186</name>
</gene>
<dbReference type="Proteomes" id="UP001530400">
    <property type="component" value="Unassembled WGS sequence"/>
</dbReference>
<feature type="region of interest" description="Disordered" evidence="3">
    <location>
        <begin position="136"/>
        <end position="163"/>
    </location>
</feature>
<dbReference type="PANTHER" id="PTHR10788">
    <property type="entry name" value="TREHALOSE-6-PHOSPHATE SYNTHASE"/>
    <property type="match status" value="1"/>
</dbReference>
<sequence>MNPPRHQGRIHRLHFTCSAPLPHGTSLRITSTIRPPPPNEALDGGDVDDRSVSSQIFTGIDETTNLAKMHNRLLHNTVEMYTSPEMYPIWKTKKPVVVIDDGSLDSPGSELIHRYRYVAVTPGATIDWDLCTKRDVDDDLSSTRNTSATTPPGSDDEKEDTHMEDGMENVLSYEEEAMDVDHDEGYSFPPVLYENPADAAVNKPEDASDAGESSGENKDEKKGHHKRTHSLFDAQGNPIVLPTCHVNDEPVEPTSSAPVSTASFSSYTSDNRPTVVLTWEAVSSLPYRTRSLDVTHDTTVDIDIVDTWNCGSDPSFATYWKAKAESTNSGVMTDTTVTQDGVDVMENNEDDDPMDSTDSHSQRESIYIVCYHLPVILTKDANNGQWTACWSESLIAKSEIQSVSSTRKTVWVGTVSNIPQEYLKDEAEQNAIRAVLQTMDCIPIFFTEEKYESVIEFMYLGFCKQVLWPSFHNVDLLDLATNGWGQRQRNTRADPVQACALAAAEARERKRSGSIGGVSGSPGEGDGQKLRSDWDQGRLDRWWEAYQTVNRRFSEVVAELVSGQDTVWVHDYHLALVPRMLRKARNETGMDDIKTNDMAKEEMVKIVFFFHVPFPTSQVFRELEHGEALLEGMLNADVIGFHAFDHARHFLNAAKRILGLSHESLVGGLIGVRHRGTKVLVTVSNVSVETDIIDALLEFPSVKEDAAALQKKHNGRTIIAGIDVAQRLSGISLKLEAFERLLTDYPVWQAKVVLLQRCLIPGNRRVDEADTLREVRALVQRIKATFGEGVIDYEEQVGSVLPIDQRLAIWTSSQVLMHMPIREGLNLCPLEFVYARKEPASPGVVIASEFAAVSSILNGALRVNPWDVQMSVTCIDSALSMSPSELDARRGRDIDFVSTCPSGLWTRNVLRDLNDATQEDSSKREAIGSSPEALEHELSIEKLDLLSLESAYKMSKKRVIIIDFNGTLVVKEPAGKYLKREILGTSGFKPSVIAAEALGKLCKDPSNVIYVVSGDSQQNLEVAVGNIAGLGLAASNGACYADPGERKWTYLNFGVDWQAVHKAAMPIISKFTARSNGSFVKLTHSSIGWSYYSCDPEWGSLQASHLVMELTEALAAFDVRFVALKGIVEVVPRKLNKGHIVKRILDDVHARTGGVDFVLCMGDDIADEKMFMSVSKFSGENQNTFAFNVAVGKKPTNASFYVDDASSVTDVLVKLTGEEIMTRMNSDDTSPTDEYFS</sequence>
<name>A0ABD3PCH3_9STRA</name>
<evidence type="ECO:0000256" key="2">
    <source>
        <dbReference type="ARBA" id="ARBA00006330"/>
    </source>
</evidence>
<dbReference type="AlphaFoldDB" id="A0ABD3PCH3"/>
<dbReference type="CDD" id="cd03788">
    <property type="entry name" value="GT20_TPS"/>
    <property type="match status" value="1"/>
</dbReference>
<dbReference type="Pfam" id="PF02358">
    <property type="entry name" value="Trehalose_PPase"/>
    <property type="match status" value="1"/>
</dbReference>
<organism evidence="4 5">
    <name type="scientific">Cyclotella atomus</name>
    <dbReference type="NCBI Taxonomy" id="382360"/>
    <lineage>
        <taxon>Eukaryota</taxon>
        <taxon>Sar</taxon>
        <taxon>Stramenopiles</taxon>
        <taxon>Ochrophyta</taxon>
        <taxon>Bacillariophyta</taxon>
        <taxon>Coscinodiscophyceae</taxon>
        <taxon>Thalassiosirophycidae</taxon>
        <taxon>Stephanodiscales</taxon>
        <taxon>Stephanodiscaceae</taxon>
        <taxon>Cyclotella</taxon>
    </lineage>
</organism>
<dbReference type="InterPro" id="IPR003337">
    <property type="entry name" value="Trehalose_PPase"/>
</dbReference>
<keyword evidence="5" id="KW-1185">Reference proteome</keyword>
<evidence type="ECO:0000313" key="5">
    <source>
        <dbReference type="Proteomes" id="UP001530400"/>
    </source>
</evidence>
<feature type="region of interest" description="Disordered" evidence="3">
    <location>
        <begin position="30"/>
        <end position="49"/>
    </location>
</feature>
<dbReference type="Gene3D" id="3.40.50.2000">
    <property type="entry name" value="Glycogen Phosphorylase B"/>
    <property type="match status" value="2"/>
</dbReference>
<evidence type="ECO:0000313" key="4">
    <source>
        <dbReference type="EMBL" id="KAL3785411.1"/>
    </source>
</evidence>
<protein>
    <submittedName>
        <fullName evidence="4">Uncharacterized protein</fullName>
    </submittedName>
</protein>
<feature type="region of interest" description="Disordered" evidence="3">
    <location>
        <begin position="201"/>
        <end position="228"/>
    </location>
</feature>
<proteinExistence type="inferred from homology"/>
<reference evidence="4 5" key="1">
    <citation type="submission" date="2024-10" db="EMBL/GenBank/DDBJ databases">
        <title>Updated reference genomes for cyclostephanoid diatoms.</title>
        <authorList>
            <person name="Roberts W.R."/>
            <person name="Alverson A.J."/>
        </authorList>
    </citation>
    <scope>NUCLEOTIDE SEQUENCE [LARGE SCALE GENOMIC DNA]</scope>
    <source>
        <strain evidence="4 5">AJA010-31</strain>
    </source>
</reference>
<feature type="region of interest" description="Disordered" evidence="3">
    <location>
        <begin position="510"/>
        <end position="532"/>
    </location>
</feature>